<accession>A0A7J9H0U9</accession>
<organism evidence="1 2">
    <name type="scientific">Gossypium harknessii</name>
    <dbReference type="NCBI Taxonomy" id="34285"/>
    <lineage>
        <taxon>Eukaryota</taxon>
        <taxon>Viridiplantae</taxon>
        <taxon>Streptophyta</taxon>
        <taxon>Embryophyta</taxon>
        <taxon>Tracheophyta</taxon>
        <taxon>Spermatophyta</taxon>
        <taxon>Magnoliopsida</taxon>
        <taxon>eudicotyledons</taxon>
        <taxon>Gunneridae</taxon>
        <taxon>Pentapetalae</taxon>
        <taxon>rosids</taxon>
        <taxon>malvids</taxon>
        <taxon>Malvales</taxon>
        <taxon>Malvaceae</taxon>
        <taxon>Malvoideae</taxon>
        <taxon>Gossypium</taxon>
    </lineage>
</organism>
<proteinExistence type="predicted"/>
<dbReference type="AlphaFoldDB" id="A0A7J9H0U9"/>
<gene>
    <name evidence="1" type="ORF">Gohar_013682</name>
</gene>
<comment type="caution">
    <text evidence="1">The sequence shown here is derived from an EMBL/GenBank/DDBJ whole genome shotgun (WGS) entry which is preliminary data.</text>
</comment>
<dbReference type="Proteomes" id="UP000593560">
    <property type="component" value="Unassembled WGS sequence"/>
</dbReference>
<protein>
    <submittedName>
        <fullName evidence="1">Uncharacterized protein</fullName>
    </submittedName>
</protein>
<evidence type="ECO:0000313" key="1">
    <source>
        <dbReference type="EMBL" id="MBA0803473.1"/>
    </source>
</evidence>
<dbReference type="EMBL" id="JABFAD010000007">
    <property type="protein sequence ID" value="MBA0803473.1"/>
    <property type="molecule type" value="Genomic_DNA"/>
</dbReference>
<keyword evidence="2" id="KW-1185">Reference proteome</keyword>
<evidence type="ECO:0000313" key="2">
    <source>
        <dbReference type="Proteomes" id="UP000593560"/>
    </source>
</evidence>
<name>A0A7J9H0U9_9ROSI</name>
<sequence length="36" mass="4459">MEGKRHDYPIYWMEEVLMEVEKLVDRDRRGFADSEQ</sequence>
<reference evidence="1 2" key="1">
    <citation type="journal article" date="2019" name="Genome Biol. Evol.">
        <title>Insights into the evolution of the New World diploid cottons (Gossypium, subgenus Houzingenia) based on genome sequencing.</title>
        <authorList>
            <person name="Grover C.E."/>
            <person name="Arick M.A. 2nd"/>
            <person name="Thrash A."/>
            <person name="Conover J.L."/>
            <person name="Sanders W.S."/>
            <person name="Peterson D.G."/>
            <person name="Frelichowski J.E."/>
            <person name="Scheffler J.A."/>
            <person name="Scheffler B.E."/>
            <person name="Wendel J.F."/>
        </authorList>
    </citation>
    <scope>NUCLEOTIDE SEQUENCE [LARGE SCALE GENOMIC DNA]</scope>
    <source>
        <strain evidence="1">0</strain>
        <tissue evidence="1">Leaf</tissue>
    </source>
</reference>